<dbReference type="Gene3D" id="3.40.50.300">
    <property type="entry name" value="P-loop containing nucleotide triphosphate hydrolases"/>
    <property type="match status" value="1"/>
</dbReference>
<dbReference type="PANTHER" id="PTHR43721:SF22">
    <property type="entry name" value="ELONGATION FACTOR TU, MITOCHONDRIAL"/>
    <property type="match status" value="1"/>
</dbReference>
<dbReference type="InterPro" id="IPR000795">
    <property type="entry name" value="T_Tr_GTP-bd_dom"/>
</dbReference>
<dbReference type="Pfam" id="PF14200">
    <property type="entry name" value="RicinB_lectin_2"/>
    <property type="match status" value="1"/>
</dbReference>
<comment type="caution">
    <text evidence="4">The sequence shown here is derived from an EMBL/GenBank/DDBJ whole genome shotgun (WGS) entry which is preliminary data.</text>
</comment>
<dbReference type="OrthoDB" id="4050918at2"/>
<feature type="domain" description="Ricin B lectin" evidence="3">
    <location>
        <begin position="198"/>
        <end position="245"/>
    </location>
</feature>
<dbReference type="GO" id="GO:0003924">
    <property type="term" value="F:GTPase activity"/>
    <property type="evidence" value="ECO:0007669"/>
    <property type="project" value="InterPro"/>
</dbReference>
<dbReference type="SUPFAM" id="SSF50370">
    <property type="entry name" value="Ricin B-like lectins"/>
    <property type="match status" value="1"/>
</dbReference>
<feature type="domain" description="Tr-type G" evidence="2">
    <location>
        <begin position="14"/>
        <end position="185"/>
    </location>
</feature>
<sequence length="246" mass="27124">MAADGFQGDKPESTIASLGHAGHGKTMMASALVRAFSKVSGGRAGEAIPGSSIRRFEYETPRRRYRHLDCPASDVSDLLKTQSLDGAVLVVSVLDSVTAQTREHMRQARAADIPLIVFLNKCDLVDDRELLDLVEMEILAHLKEHGYDGDDMRIVRSSAEEAAHGDGIWLGEFNTLAWALDESLPDGRPRTGIPARARLIAKHSGKVLDVDGGDAKNDNGARVQQWDWVGWDNQKWRLDPIQDSDW</sequence>
<dbReference type="GO" id="GO:0005525">
    <property type="term" value="F:GTP binding"/>
    <property type="evidence" value="ECO:0007669"/>
    <property type="project" value="InterPro"/>
</dbReference>
<gene>
    <name evidence="4" type="ORF">FHS36_005781</name>
</gene>
<evidence type="ECO:0000313" key="5">
    <source>
        <dbReference type="Proteomes" id="UP000528608"/>
    </source>
</evidence>
<dbReference type="EMBL" id="JACHJF010000025">
    <property type="protein sequence ID" value="MBB5122310.1"/>
    <property type="molecule type" value="Genomic_DNA"/>
</dbReference>
<proteinExistence type="predicted"/>
<name>A0A7W8BFF8_STREU</name>
<dbReference type="SUPFAM" id="SSF52540">
    <property type="entry name" value="P-loop containing nucleoside triphosphate hydrolases"/>
    <property type="match status" value="1"/>
</dbReference>
<dbReference type="CDD" id="cd00161">
    <property type="entry name" value="beta-trefoil_Ricin-like"/>
    <property type="match status" value="1"/>
</dbReference>
<evidence type="ECO:0000313" key="4">
    <source>
        <dbReference type="EMBL" id="MBB5122310.1"/>
    </source>
</evidence>
<accession>A0A7W8BFF8</accession>
<evidence type="ECO:0000259" key="3">
    <source>
        <dbReference type="Pfam" id="PF14200"/>
    </source>
</evidence>
<keyword evidence="4" id="KW-0251">Elongation factor</keyword>
<evidence type="ECO:0000256" key="1">
    <source>
        <dbReference type="SAM" id="MobiDB-lite"/>
    </source>
</evidence>
<dbReference type="Pfam" id="PF00009">
    <property type="entry name" value="GTP_EFTU"/>
    <property type="match status" value="1"/>
</dbReference>
<dbReference type="InterPro" id="IPR000772">
    <property type="entry name" value="Ricin_B_lectin"/>
</dbReference>
<feature type="region of interest" description="Disordered" evidence="1">
    <location>
        <begin position="1"/>
        <end position="21"/>
    </location>
</feature>
<dbReference type="RefSeq" id="WP_102918912.1">
    <property type="nucleotide sequence ID" value="NZ_JACHJF010000025.1"/>
</dbReference>
<dbReference type="InterPro" id="IPR050055">
    <property type="entry name" value="EF-Tu_GTPase"/>
</dbReference>
<keyword evidence="4" id="KW-0648">Protein biosynthesis</keyword>
<dbReference type="Gene3D" id="2.80.10.50">
    <property type="match status" value="1"/>
</dbReference>
<dbReference type="Proteomes" id="UP000528608">
    <property type="component" value="Unassembled WGS sequence"/>
</dbReference>
<dbReference type="GO" id="GO:0003746">
    <property type="term" value="F:translation elongation factor activity"/>
    <property type="evidence" value="ECO:0007669"/>
    <property type="project" value="UniProtKB-KW"/>
</dbReference>
<organism evidence="4 5">
    <name type="scientific">Streptomyces eurocidicus</name>
    <name type="common">Streptoverticillium eurocidicus</name>
    <dbReference type="NCBI Taxonomy" id="66423"/>
    <lineage>
        <taxon>Bacteria</taxon>
        <taxon>Bacillati</taxon>
        <taxon>Actinomycetota</taxon>
        <taxon>Actinomycetes</taxon>
        <taxon>Kitasatosporales</taxon>
        <taxon>Streptomycetaceae</taxon>
        <taxon>Streptomyces</taxon>
    </lineage>
</organism>
<dbReference type="InterPro" id="IPR027417">
    <property type="entry name" value="P-loop_NTPase"/>
</dbReference>
<dbReference type="PANTHER" id="PTHR43721">
    <property type="entry name" value="ELONGATION FACTOR TU-RELATED"/>
    <property type="match status" value="1"/>
</dbReference>
<dbReference type="AlphaFoldDB" id="A0A7W8BFF8"/>
<dbReference type="InterPro" id="IPR035992">
    <property type="entry name" value="Ricin_B-like_lectins"/>
</dbReference>
<evidence type="ECO:0000259" key="2">
    <source>
        <dbReference type="Pfam" id="PF00009"/>
    </source>
</evidence>
<protein>
    <submittedName>
        <fullName evidence="4">Elongation factor Tu</fullName>
    </submittedName>
</protein>
<reference evidence="4 5" key="1">
    <citation type="submission" date="2020-08" db="EMBL/GenBank/DDBJ databases">
        <title>Genomic Encyclopedia of Type Strains, Phase III (KMG-III): the genomes of soil and plant-associated and newly described type strains.</title>
        <authorList>
            <person name="Whitman W."/>
        </authorList>
    </citation>
    <scope>NUCLEOTIDE SEQUENCE [LARGE SCALE GENOMIC DNA]</scope>
    <source>
        <strain evidence="4 5">CECT 3259</strain>
    </source>
</reference>